<dbReference type="EMBL" id="QLLL01000003">
    <property type="protein sequence ID" value="RAJ07020.1"/>
    <property type="molecule type" value="Genomic_DNA"/>
</dbReference>
<accession>A0A327QRP2</accession>
<gene>
    <name evidence="1" type="ORF">LX64_02149</name>
</gene>
<dbReference type="RefSeq" id="WP_111597589.1">
    <property type="nucleotide sequence ID" value="NZ_QLLL01000003.1"/>
</dbReference>
<dbReference type="PROSITE" id="PS51257">
    <property type="entry name" value="PROKAR_LIPOPROTEIN"/>
    <property type="match status" value="1"/>
</dbReference>
<reference evidence="1 2" key="1">
    <citation type="submission" date="2018-06" db="EMBL/GenBank/DDBJ databases">
        <title>Genomic Encyclopedia of Archaeal and Bacterial Type Strains, Phase II (KMG-II): from individual species to whole genera.</title>
        <authorList>
            <person name="Goeker M."/>
        </authorList>
    </citation>
    <scope>NUCLEOTIDE SEQUENCE [LARGE SCALE GENOMIC DNA]</scope>
    <source>
        <strain evidence="1 2">DSM 23857</strain>
    </source>
</reference>
<evidence type="ECO:0000313" key="1">
    <source>
        <dbReference type="EMBL" id="RAJ07020.1"/>
    </source>
</evidence>
<keyword evidence="2" id="KW-1185">Reference proteome</keyword>
<proteinExistence type="predicted"/>
<evidence type="ECO:0000313" key="2">
    <source>
        <dbReference type="Proteomes" id="UP000249547"/>
    </source>
</evidence>
<comment type="caution">
    <text evidence="1">The sequence shown here is derived from an EMBL/GenBank/DDBJ whole genome shotgun (WGS) entry which is preliminary data.</text>
</comment>
<dbReference type="Proteomes" id="UP000249547">
    <property type="component" value="Unassembled WGS sequence"/>
</dbReference>
<name>A0A327QRP2_9BACT</name>
<dbReference type="Pfam" id="PF14054">
    <property type="entry name" value="DUF4249"/>
    <property type="match status" value="1"/>
</dbReference>
<sequence>MRRTRRYIVYVILALGCILYGACKDPYTPDLQGKNINYLVVDGMIVVGPSTTTRIMLSRASALKDTAKMIYETKAKVTVEVEGGGSYDLVESPIGTYTASDLNIAVDKKVRLKIATQKNDQYISSFVPVRNVPPIDTIASYRKNDVFTVYVNTHDPSNSTKYYRWTYEGTYEYNSQWYSRQVFNNNDSTLRSRPYSEQVKLFRCWKNLVTNSILVASSERSSVDQIVQEPLQSFNRDQIEISVGYRILVRQYALTSEAYDYLNNVRKYTEQLGGIFDPLPTELRGNIVNVQNPAEPVVGYISASMETTKARYFSRPSYSTFENKCGFATEVLDQSKAGLALYFGYDRGYPVFLDPEEKKLGVTGSFRCLDCLQLQTGGYNVRPDFWPF</sequence>
<organism evidence="1 2">
    <name type="scientific">Chitinophaga skermanii</name>
    <dbReference type="NCBI Taxonomy" id="331697"/>
    <lineage>
        <taxon>Bacteria</taxon>
        <taxon>Pseudomonadati</taxon>
        <taxon>Bacteroidota</taxon>
        <taxon>Chitinophagia</taxon>
        <taxon>Chitinophagales</taxon>
        <taxon>Chitinophagaceae</taxon>
        <taxon>Chitinophaga</taxon>
    </lineage>
</organism>
<protein>
    <submittedName>
        <fullName evidence="1">Uncharacterized protein DUF4249</fullName>
    </submittedName>
</protein>
<dbReference type="InterPro" id="IPR025345">
    <property type="entry name" value="DUF4249"/>
</dbReference>
<dbReference type="OrthoDB" id="1062680at2"/>
<dbReference type="AlphaFoldDB" id="A0A327QRP2"/>